<evidence type="ECO:0008006" key="4">
    <source>
        <dbReference type="Google" id="ProtNLM"/>
    </source>
</evidence>
<dbReference type="Proteomes" id="UP000489600">
    <property type="component" value="Unassembled WGS sequence"/>
</dbReference>
<sequence>MDKGSHEENNDIISGDFMAKRKRGRPRKHMKLGSNNEQSLGHPPPGFSRSQQQAQQRDNDEAMVGQPVSGVIEATFEAGFLLSVKFGNSDRMLRGVVFKPGRCDPVSVDNDIAPDIPMIRRNNNVVHHQGSAKGGRKSRFREKRGSNVKSRALVPVPIQPAHSTIPKNLLVPVVLQPANLQNGGRQVPVHHGPMQTETGSQASGGSNGKPFETLLTQVMKKSQVHHAAQSIEAESDEQALSIEPLQAIHPVHPVHVPKPMPSYGQGNMTELLQAVQGNVRESPFSQGQ</sequence>
<feature type="region of interest" description="Disordered" evidence="1">
    <location>
        <begin position="127"/>
        <end position="148"/>
    </location>
</feature>
<dbReference type="PANTHER" id="PTHR34682:SF1">
    <property type="entry name" value="PROTEIN METABOLIC NETWORK MODULATOR 1"/>
    <property type="match status" value="1"/>
</dbReference>
<evidence type="ECO:0000313" key="3">
    <source>
        <dbReference type="Proteomes" id="UP000489600"/>
    </source>
</evidence>
<organism evidence="2 3">
    <name type="scientific">Arabis nemorensis</name>
    <dbReference type="NCBI Taxonomy" id="586526"/>
    <lineage>
        <taxon>Eukaryota</taxon>
        <taxon>Viridiplantae</taxon>
        <taxon>Streptophyta</taxon>
        <taxon>Embryophyta</taxon>
        <taxon>Tracheophyta</taxon>
        <taxon>Spermatophyta</taxon>
        <taxon>Magnoliopsida</taxon>
        <taxon>eudicotyledons</taxon>
        <taxon>Gunneridae</taxon>
        <taxon>Pentapetalae</taxon>
        <taxon>rosids</taxon>
        <taxon>malvids</taxon>
        <taxon>Brassicales</taxon>
        <taxon>Brassicaceae</taxon>
        <taxon>Arabideae</taxon>
        <taxon>Arabis</taxon>
    </lineage>
</organism>
<gene>
    <name evidence="2" type="ORF">ANE_LOCUS26474</name>
</gene>
<feature type="region of interest" description="Disordered" evidence="1">
    <location>
        <begin position="1"/>
        <end position="63"/>
    </location>
</feature>
<protein>
    <recommendedName>
        <fullName evidence="4">AT hook motif-containing protein</fullName>
    </recommendedName>
</protein>
<dbReference type="EMBL" id="CABITT030000008">
    <property type="protein sequence ID" value="VVB16030.1"/>
    <property type="molecule type" value="Genomic_DNA"/>
</dbReference>
<comment type="caution">
    <text evidence="2">The sequence shown here is derived from an EMBL/GenBank/DDBJ whole genome shotgun (WGS) entry which is preliminary data.</text>
</comment>
<dbReference type="AlphaFoldDB" id="A0A565CQS0"/>
<name>A0A565CQS0_9BRAS</name>
<evidence type="ECO:0000256" key="1">
    <source>
        <dbReference type="SAM" id="MobiDB-lite"/>
    </source>
</evidence>
<dbReference type="InterPro" id="IPR045881">
    <property type="entry name" value="MNM1-like"/>
</dbReference>
<proteinExistence type="predicted"/>
<reference evidence="2" key="1">
    <citation type="submission" date="2019-07" db="EMBL/GenBank/DDBJ databases">
        <authorList>
            <person name="Dittberner H."/>
        </authorList>
    </citation>
    <scope>NUCLEOTIDE SEQUENCE [LARGE SCALE GENOMIC DNA]</scope>
</reference>
<accession>A0A565CQS0</accession>
<keyword evidence="3" id="KW-1185">Reference proteome</keyword>
<dbReference type="PANTHER" id="PTHR34682">
    <property type="entry name" value="AT HOOK MOTIF-CONTAINING PROTEIN"/>
    <property type="match status" value="1"/>
</dbReference>
<evidence type="ECO:0000313" key="2">
    <source>
        <dbReference type="EMBL" id="VVB16030.1"/>
    </source>
</evidence>
<feature type="compositionally biased region" description="Basic residues" evidence="1">
    <location>
        <begin position="20"/>
        <end position="31"/>
    </location>
</feature>
<dbReference type="OrthoDB" id="1910926at2759"/>